<protein>
    <submittedName>
        <fullName evidence="2">CoA transferase</fullName>
    </submittedName>
</protein>
<dbReference type="InterPro" id="IPR050483">
    <property type="entry name" value="CoA-transferase_III_domain"/>
</dbReference>
<reference evidence="2 3" key="1">
    <citation type="submission" date="2019-05" db="EMBL/GenBank/DDBJ databases">
        <title>Ruegeria sp. nov., isolated from tidal flat.</title>
        <authorList>
            <person name="Kim W."/>
        </authorList>
    </citation>
    <scope>NUCLEOTIDE SEQUENCE [LARGE SCALE GENOMIC DNA]</scope>
    <source>
        <strain evidence="2 3">CAU 1488</strain>
    </source>
</reference>
<dbReference type="PANTHER" id="PTHR48207">
    <property type="entry name" value="SUCCINATE--HYDROXYMETHYLGLUTARATE COA-TRANSFERASE"/>
    <property type="match status" value="1"/>
</dbReference>
<sequence>MSLEEVRIVDLTRVISGPFCTQQLADLGADVIKIEGPQGDPLRQQGSKIDGMSAYFASFNRNKRSVVLDLRSEDGMSTVKQLIAAADVLVDNFKPGTMDAMGLSDASLEALNPRLIACHISGFGQTGPYAARPSFDFVAQAMSGFMWTNGKPDDPPLRSGIPISDLVAGLYAALACAAALAVPKPLRNFKSIDIAMTDSMISLLAYMATEVFATGRTLPRVGNDHPLVAPYGLFETSDGHIAIAVSNDGIVDRLFTLLDCRHLFEDSRFATNDARVQHRAEIREEVQSRLITDTTATWLVRLNNAGIPAGPVLDVVSALTDPQTRHRDMVLETPAPNGSSMPILGFPIKQSVEAPTLRRTAPELGQHTDEILRELTEAERR</sequence>
<evidence type="ECO:0000313" key="2">
    <source>
        <dbReference type="EMBL" id="TMV04293.1"/>
    </source>
</evidence>
<gene>
    <name evidence="2" type="ORF">FGK63_18600</name>
</gene>
<comment type="caution">
    <text evidence="2">The sequence shown here is derived from an EMBL/GenBank/DDBJ whole genome shotgun (WGS) entry which is preliminary data.</text>
</comment>
<dbReference type="InterPro" id="IPR023606">
    <property type="entry name" value="CoA-Trfase_III_dom_1_sf"/>
</dbReference>
<dbReference type="PANTHER" id="PTHR48207:SF3">
    <property type="entry name" value="SUCCINATE--HYDROXYMETHYLGLUTARATE COA-TRANSFERASE"/>
    <property type="match status" value="1"/>
</dbReference>
<accession>A0ABY2WUM0</accession>
<dbReference type="RefSeq" id="WP_138845101.1">
    <property type="nucleotide sequence ID" value="NZ_VCPD01000008.1"/>
</dbReference>
<keyword evidence="1 2" id="KW-0808">Transferase</keyword>
<dbReference type="Gene3D" id="3.30.1540.10">
    <property type="entry name" value="formyl-coa transferase, domain 3"/>
    <property type="match status" value="1"/>
</dbReference>
<name>A0ABY2WUM0_9RHOB</name>
<dbReference type="InterPro" id="IPR044855">
    <property type="entry name" value="CoA-Trfase_III_dom3_sf"/>
</dbReference>
<dbReference type="Proteomes" id="UP001193035">
    <property type="component" value="Unassembled WGS sequence"/>
</dbReference>
<dbReference type="SUPFAM" id="SSF89796">
    <property type="entry name" value="CoA-transferase family III (CaiB/BaiF)"/>
    <property type="match status" value="1"/>
</dbReference>
<organism evidence="2 3">
    <name type="scientific">Ruegeria sediminis</name>
    <dbReference type="NCBI Taxonomy" id="2583820"/>
    <lineage>
        <taxon>Bacteria</taxon>
        <taxon>Pseudomonadati</taxon>
        <taxon>Pseudomonadota</taxon>
        <taxon>Alphaproteobacteria</taxon>
        <taxon>Rhodobacterales</taxon>
        <taxon>Roseobacteraceae</taxon>
        <taxon>Ruegeria</taxon>
    </lineage>
</organism>
<dbReference type="Pfam" id="PF02515">
    <property type="entry name" value="CoA_transf_3"/>
    <property type="match status" value="1"/>
</dbReference>
<dbReference type="Gene3D" id="3.40.50.10540">
    <property type="entry name" value="Crotonobetainyl-coa:carnitine coa-transferase, domain 1"/>
    <property type="match status" value="1"/>
</dbReference>
<dbReference type="InterPro" id="IPR003673">
    <property type="entry name" value="CoA-Trfase_fam_III"/>
</dbReference>
<proteinExistence type="predicted"/>
<evidence type="ECO:0000313" key="3">
    <source>
        <dbReference type="Proteomes" id="UP001193035"/>
    </source>
</evidence>
<dbReference type="EMBL" id="VCPD01000008">
    <property type="protein sequence ID" value="TMV04293.1"/>
    <property type="molecule type" value="Genomic_DNA"/>
</dbReference>
<keyword evidence="3" id="KW-1185">Reference proteome</keyword>
<evidence type="ECO:0000256" key="1">
    <source>
        <dbReference type="ARBA" id="ARBA00022679"/>
    </source>
</evidence>
<dbReference type="GO" id="GO:0016740">
    <property type="term" value="F:transferase activity"/>
    <property type="evidence" value="ECO:0007669"/>
    <property type="project" value="UniProtKB-KW"/>
</dbReference>